<sequence>RDPNSTLGNICLGFYLRKYSIHMCCMYICIYEGIDINIIM</sequence>
<name>A0A1X7T9N8_AMPQE</name>
<dbReference type="InParanoid" id="A0A1X7T9N8"/>
<reference evidence="1" key="1">
    <citation type="submission" date="2017-05" db="UniProtKB">
        <authorList>
            <consortium name="EnsemblMetazoa"/>
        </authorList>
    </citation>
    <scope>IDENTIFICATION</scope>
</reference>
<accession>A0A1X7T9N8</accession>
<dbReference type="AlphaFoldDB" id="A0A1X7T9N8"/>
<organism evidence="1">
    <name type="scientific">Amphimedon queenslandica</name>
    <name type="common">Sponge</name>
    <dbReference type="NCBI Taxonomy" id="400682"/>
    <lineage>
        <taxon>Eukaryota</taxon>
        <taxon>Metazoa</taxon>
        <taxon>Porifera</taxon>
        <taxon>Demospongiae</taxon>
        <taxon>Heteroscleromorpha</taxon>
        <taxon>Haplosclerida</taxon>
        <taxon>Niphatidae</taxon>
        <taxon>Amphimedon</taxon>
    </lineage>
</organism>
<evidence type="ECO:0000313" key="1">
    <source>
        <dbReference type="EnsemblMetazoa" id="Aqu2.1.11262_001"/>
    </source>
</evidence>
<dbReference type="EnsemblMetazoa" id="Aqu2.1.11262_001">
    <property type="protein sequence ID" value="Aqu2.1.11262_001"/>
    <property type="gene ID" value="Aqu2.1.11262"/>
</dbReference>
<protein>
    <submittedName>
        <fullName evidence="1">Uncharacterized protein</fullName>
    </submittedName>
</protein>
<proteinExistence type="predicted"/>